<feature type="domain" description="CCHC-type" evidence="2">
    <location>
        <begin position="76"/>
        <end position="91"/>
    </location>
</feature>
<evidence type="ECO:0000256" key="1">
    <source>
        <dbReference type="PROSITE-ProRule" id="PRU00047"/>
    </source>
</evidence>
<keyword evidence="1" id="KW-0862">Zinc</keyword>
<evidence type="ECO:0000313" key="4">
    <source>
        <dbReference type="Proteomes" id="UP000712600"/>
    </source>
</evidence>
<dbReference type="SUPFAM" id="SSF57756">
    <property type="entry name" value="Retrovirus zinc finger-like domains"/>
    <property type="match status" value="1"/>
</dbReference>
<evidence type="ECO:0000313" key="3">
    <source>
        <dbReference type="EMBL" id="KAF3500811.1"/>
    </source>
</evidence>
<evidence type="ECO:0000259" key="2">
    <source>
        <dbReference type="PROSITE" id="PS50158"/>
    </source>
</evidence>
<keyword evidence="1" id="KW-0863">Zinc-finger</keyword>
<dbReference type="Pfam" id="PF00098">
    <property type="entry name" value="zf-CCHC"/>
    <property type="match status" value="2"/>
</dbReference>
<dbReference type="GO" id="GO:0008270">
    <property type="term" value="F:zinc ion binding"/>
    <property type="evidence" value="ECO:0007669"/>
    <property type="project" value="UniProtKB-KW"/>
</dbReference>
<dbReference type="EMBL" id="QGKX02001621">
    <property type="protein sequence ID" value="KAF3500811.1"/>
    <property type="molecule type" value="Genomic_DNA"/>
</dbReference>
<accession>A0A8S9NF91</accession>
<dbReference type="InterPro" id="IPR036875">
    <property type="entry name" value="Znf_CCHC_sf"/>
</dbReference>
<dbReference type="AlphaFoldDB" id="A0A8S9NF91"/>
<proteinExistence type="predicted"/>
<organism evidence="3 4">
    <name type="scientific">Brassica cretica</name>
    <name type="common">Mustard</name>
    <dbReference type="NCBI Taxonomy" id="69181"/>
    <lineage>
        <taxon>Eukaryota</taxon>
        <taxon>Viridiplantae</taxon>
        <taxon>Streptophyta</taxon>
        <taxon>Embryophyta</taxon>
        <taxon>Tracheophyta</taxon>
        <taxon>Spermatophyta</taxon>
        <taxon>Magnoliopsida</taxon>
        <taxon>eudicotyledons</taxon>
        <taxon>Gunneridae</taxon>
        <taxon>Pentapetalae</taxon>
        <taxon>rosids</taxon>
        <taxon>malvids</taxon>
        <taxon>Brassicales</taxon>
        <taxon>Brassicaceae</taxon>
        <taxon>Brassiceae</taxon>
        <taxon>Brassica</taxon>
    </lineage>
</organism>
<dbReference type="PROSITE" id="PS50158">
    <property type="entry name" value="ZF_CCHC"/>
    <property type="match status" value="2"/>
</dbReference>
<dbReference type="Proteomes" id="UP000712600">
    <property type="component" value="Unassembled WGS sequence"/>
</dbReference>
<protein>
    <recommendedName>
        <fullName evidence="2">CCHC-type domain-containing protein</fullName>
    </recommendedName>
</protein>
<dbReference type="GO" id="GO:0003676">
    <property type="term" value="F:nucleic acid binding"/>
    <property type="evidence" value="ECO:0007669"/>
    <property type="project" value="InterPro"/>
</dbReference>
<name>A0A8S9NF91_BRACR</name>
<keyword evidence="1" id="KW-0479">Metal-binding</keyword>
<dbReference type="SMART" id="SM00343">
    <property type="entry name" value="ZnF_C2HC"/>
    <property type="match status" value="2"/>
</dbReference>
<dbReference type="InterPro" id="IPR001878">
    <property type="entry name" value="Znf_CCHC"/>
</dbReference>
<gene>
    <name evidence="3" type="ORF">F2Q69_00042512</name>
</gene>
<feature type="domain" description="CCHC-type" evidence="2">
    <location>
        <begin position="111"/>
        <end position="126"/>
    </location>
</feature>
<comment type="caution">
    <text evidence="3">The sequence shown here is derived from an EMBL/GenBank/DDBJ whole genome shotgun (WGS) entry which is preliminary data.</text>
</comment>
<dbReference type="Gene3D" id="4.10.60.10">
    <property type="entry name" value="Zinc finger, CCHC-type"/>
    <property type="match status" value="2"/>
</dbReference>
<reference evidence="3" key="1">
    <citation type="submission" date="2019-12" db="EMBL/GenBank/DDBJ databases">
        <title>Genome sequencing and annotation of Brassica cretica.</title>
        <authorList>
            <person name="Studholme D.J."/>
            <person name="Sarris P."/>
        </authorList>
    </citation>
    <scope>NUCLEOTIDE SEQUENCE</scope>
    <source>
        <strain evidence="3">PFS-109/04</strain>
        <tissue evidence="3">Leaf</tissue>
    </source>
</reference>
<sequence length="168" mass="18487">MAEEDLIRRFLDGMRVELHGRCSVVFYTSLEDLVEKTAVHEKCMAEEQKFVKAAQPKTGWSSEAQQRTWDKPSIQCFNCGLFGHVSRNCRKPPGIQIAAPEALVAAAARNCFGCDQPGHIIRDCPRRGNAALPPPLKCLAIAPRLFAVGDARGAEPIAGMCPYHTCFC</sequence>